<evidence type="ECO:0000313" key="2">
    <source>
        <dbReference type="Proteomes" id="UP000032633"/>
    </source>
</evidence>
<proteinExistence type="predicted"/>
<dbReference type="KEGG" id="pbj:VN24_21660"/>
<dbReference type="Proteomes" id="UP000032633">
    <property type="component" value="Chromosome"/>
</dbReference>
<dbReference type="RefSeq" id="WP_045672126.1">
    <property type="nucleotide sequence ID" value="NZ_CP011058.1"/>
</dbReference>
<reference evidence="2" key="2">
    <citation type="submission" date="2015-03" db="EMBL/GenBank/DDBJ databases">
        <title>Genome sequence of Paenibacillus beijingensis strain DSM 24997T.</title>
        <authorList>
            <person name="Kwak Y."/>
            <person name="Shin J.-H."/>
        </authorList>
    </citation>
    <scope>NUCLEOTIDE SEQUENCE [LARGE SCALE GENOMIC DNA]</scope>
    <source>
        <strain evidence="2">DSM 24997</strain>
    </source>
</reference>
<evidence type="ECO:0000313" key="1">
    <source>
        <dbReference type="EMBL" id="AJY76701.1"/>
    </source>
</evidence>
<gene>
    <name evidence="1" type="ORF">VN24_21660</name>
</gene>
<reference evidence="1 2" key="1">
    <citation type="journal article" date="2015" name="J. Biotechnol.">
        <title>Complete genome sequence of Paenibacillus beijingensis 7188(T) (=DSM 24997(T)), a novel rhizobacterium from jujube garden soil.</title>
        <authorList>
            <person name="Kwak Y."/>
            <person name="Shin J.H."/>
        </authorList>
    </citation>
    <scope>NUCLEOTIDE SEQUENCE [LARGE SCALE GENOMIC DNA]</scope>
    <source>
        <strain evidence="1 2">DSM 24997</strain>
    </source>
</reference>
<dbReference type="HOGENOM" id="CLU_1946667_0_0_9"/>
<dbReference type="AlphaFoldDB" id="A0A0D5NN66"/>
<name>A0A0D5NN66_9BACL</name>
<dbReference type="PATRIC" id="fig|1126833.4.peg.4762"/>
<accession>A0A0D5NN66</accession>
<dbReference type="EMBL" id="CP011058">
    <property type="protein sequence ID" value="AJY76701.1"/>
    <property type="molecule type" value="Genomic_DNA"/>
</dbReference>
<dbReference type="OrthoDB" id="2381628at2"/>
<evidence type="ECO:0008006" key="3">
    <source>
        <dbReference type="Google" id="ProtNLM"/>
    </source>
</evidence>
<organism evidence="1 2">
    <name type="scientific">Paenibacillus beijingensis</name>
    <dbReference type="NCBI Taxonomy" id="1126833"/>
    <lineage>
        <taxon>Bacteria</taxon>
        <taxon>Bacillati</taxon>
        <taxon>Bacillota</taxon>
        <taxon>Bacilli</taxon>
        <taxon>Bacillales</taxon>
        <taxon>Paenibacillaceae</taxon>
        <taxon>Paenibacillus</taxon>
    </lineage>
</organism>
<sequence>MNRDFMPLIGMDGELVISIKKAEYGMTVFTKELVYHKPHVNYYIKLADITSIIPFETRESHKVAIGRGLHGTSEYVNLMRGDPSYSLYVRGALMHNRSGLFTIGNMQFVLPVPERALEVIGKYSGMNVFRT</sequence>
<keyword evidence="2" id="KW-1185">Reference proteome</keyword>
<protein>
    <recommendedName>
        <fullName evidence="3">Bacterial Pleckstrin homology domain-containing protein</fullName>
    </recommendedName>
</protein>